<dbReference type="InterPro" id="IPR000182">
    <property type="entry name" value="GNAT_dom"/>
</dbReference>
<dbReference type="CDD" id="cd04301">
    <property type="entry name" value="NAT_SF"/>
    <property type="match status" value="1"/>
</dbReference>
<dbReference type="PROSITE" id="PS51186">
    <property type="entry name" value="GNAT"/>
    <property type="match status" value="1"/>
</dbReference>
<evidence type="ECO:0000313" key="3">
    <source>
        <dbReference type="Proteomes" id="UP000092876"/>
    </source>
</evidence>
<evidence type="ECO:0000259" key="1">
    <source>
        <dbReference type="PROSITE" id="PS51186"/>
    </source>
</evidence>
<protein>
    <recommendedName>
        <fullName evidence="1">N-acetyltransferase domain-containing protein</fullName>
    </recommendedName>
</protein>
<feature type="domain" description="N-acetyltransferase" evidence="1">
    <location>
        <begin position="3"/>
        <end position="156"/>
    </location>
</feature>
<proteinExistence type="predicted"/>
<dbReference type="InterPro" id="IPR016181">
    <property type="entry name" value="Acyl_CoA_acyltransferase"/>
</dbReference>
<dbReference type="GeneID" id="94235346"/>
<sequence>MKYSTRPAQSSDYEFLFELKKAAEFEPIKAVFGWDEQIQRDIHAEEWAEERPEIIEYHGKAIGSVLLQDKGDHFYFCRFFLLPEYHGKGIGSQVLKDFLTKADCLTKADSLNKPVELCYLQGNRVGDLYLRFGFEITSQNDQFVYMWRSPGQHSGC</sequence>
<dbReference type="RefSeq" id="WP_065679965.1">
    <property type="nucleotide sequence ID" value="NZ_AP025461.1"/>
</dbReference>
<dbReference type="SUPFAM" id="SSF55729">
    <property type="entry name" value="Acyl-CoA N-acyltransferases (Nat)"/>
    <property type="match status" value="1"/>
</dbReference>
<dbReference type="AlphaFoldDB" id="A0A1C3J0M1"/>
<dbReference type="Gene3D" id="3.40.630.30">
    <property type="match status" value="1"/>
</dbReference>
<evidence type="ECO:0000313" key="2">
    <source>
        <dbReference type="EMBL" id="SBS67212.1"/>
    </source>
</evidence>
<dbReference type="GO" id="GO:0016747">
    <property type="term" value="F:acyltransferase activity, transferring groups other than amino-acyl groups"/>
    <property type="evidence" value="ECO:0007669"/>
    <property type="project" value="InterPro"/>
</dbReference>
<dbReference type="Pfam" id="PF13508">
    <property type="entry name" value="Acetyltransf_7"/>
    <property type="match status" value="1"/>
</dbReference>
<dbReference type="EMBL" id="FLQP01000061">
    <property type="protein sequence ID" value="SBS67212.1"/>
    <property type="molecule type" value="Genomic_DNA"/>
</dbReference>
<reference evidence="3" key="1">
    <citation type="submission" date="2016-06" db="EMBL/GenBank/DDBJ databases">
        <authorList>
            <person name="Rodrigo-Torres Lidia"/>
            <person name="Arahal R.David."/>
        </authorList>
    </citation>
    <scope>NUCLEOTIDE SEQUENCE [LARGE SCALE GENOMIC DNA]</scope>
    <source>
        <strain evidence="3">CECT 7223</strain>
    </source>
</reference>
<dbReference type="Proteomes" id="UP000092876">
    <property type="component" value="Unassembled WGS sequence"/>
</dbReference>
<accession>A0A1C3J0M1</accession>
<gene>
    <name evidence="2" type="ORF">VAT7223_03577</name>
</gene>
<organism evidence="2 3">
    <name type="scientific">Vibrio atlanticus</name>
    <dbReference type="NCBI Taxonomy" id="693153"/>
    <lineage>
        <taxon>Bacteria</taxon>
        <taxon>Pseudomonadati</taxon>
        <taxon>Pseudomonadota</taxon>
        <taxon>Gammaproteobacteria</taxon>
        <taxon>Vibrionales</taxon>
        <taxon>Vibrionaceae</taxon>
        <taxon>Vibrio</taxon>
    </lineage>
</organism>
<name>A0A1C3J0M1_9VIBR</name>